<protein>
    <recommendedName>
        <fullName evidence="5">Nucleoside phosphorylase domain-containing protein</fullName>
    </recommendedName>
</protein>
<dbReference type="Pfam" id="PF01048">
    <property type="entry name" value="PNP_UDP_1"/>
    <property type="match status" value="2"/>
</dbReference>
<dbReference type="Gene3D" id="3.40.50.1580">
    <property type="entry name" value="Nucleoside phosphorylase domain"/>
    <property type="match status" value="1"/>
</dbReference>
<evidence type="ECO:0000313" key="4">
    <source>
        <dbReference type="Proteomes" id="UP001251528"/>
    </source>
</evidence>
<dbReference type="SUPFAM" id="SSF53167">
    <property type="entry name" value="Purine and uridine phosphorylases"/>
    <property type="match status" value="1"/>
</dbReference>
<sequence>MSGRPATRNDFEIAIICALALESNAVSYVFDELWDDHTHTITRDPNFYIHGRIGKHNVVLALLPGIGKIHAAAGAAALKANYRNIRLALLTGICGAVPRSGRTGSEIFLGDIVIGDSIIQFDFGRKYPDRFRPKKSGADNLGSQSRSLRSVFRALEMDQLRQRLEHMTSRYLQELKEDYIKKNQSHHCRRYEYPGGRQDHLFEAQYRHRHRGTKTCCDDTHTCDMALQASCHDVGCDEAVLVSREFPDKKRRLQQDVTSNVKHPVIHIGAIASGDIVMRSGEDRDEIAQTEGIIAFEMEGAGIKAEIPCLIVKGVSDYADSHKEKMWQDFAAAAAAAAAKALLDILACSQHAAGGGGMAAPHQAYSSIPPQIPLQVVMVIDARGCHLPFHLETINSKQLFIELLKSRFKDLGTRKIERGEWILEDQATGKRLDFCNPWETLIRQKRNVHRATPSTKVAQTSEYSGTFYVLNLNPGHSTLKVSCSSICGIIFQRVEELETVHVNRRSPETTREPTLTCKRRPEHHNAEEDIGRYRHVEIVNVNLVVKTSDDDDDDSSTKHNVLLSLSGTLDQESIAISIAKLCGLSKKDCLQAADEAIAAVTTTPTSNFTCMTPSTQHEQFQAHSALQTQDPDDDVSLMRALDPSLTLSPSPPPDDNVSLMRPLHPRLNLSPSPPPDITLPQVSCTPTIIDGYFPANGSKFRPSLGDSVLVAYLKNKRRPGILSLSRI</sequence>
<dbReference type="InterPro" id="IPR053137">
    <property type="entry name" value="NLR-like"/>
</dbReference>
<evidence type="ECO:0000259" key="2">
    <source>
        <dbReference type="Pfam" id="PF22893"/>
    </source>
</evidence>
<proteinExistence type="predicted"/>
<dbReference type="Pfam" id="PF22893">
    <property type="entry name" value="ULD_2"/>
    <property type="match status" value="1"/>
</dbReference>
<evidence type="ECO:0000259" key="1">
    <source>
        <dbReference type="Pfam" id="PF01048"/>
    </source>
</evidence>
<name>A0AAJ0CQM7_9HYPO</name>
<reference evidence="3" key="1">
    <citation type="submission" date="2023-06" db="EMBL/GenBank/DDBJ databases">
        <title>Conoideocrella luteorostrata (Hypocreales: Clavicipitaceae), a potential biocontrol fungus for elongate hemlock scale in United States Christmas tree production areas.</title>
        <authorList>
            <person name="Barrett H."/>
            <person name="Lovett B."/>
            <person name="Macias A.M."/>
            <person name="Stajich J.E."/>
            <person name="Kasson M.T."/>
        </authorList>
    </citation>
    <scope>NUCLEOTIDE SEQUENCE</scope>
    <source>
        <strain evidence="3">ARSEF 14590</strain>
    </source>
</reference>
<dbReference type="InterPro" id="IPR000845">
    <property type="entry name" value="Nucleoside_phosphorylase_d"/>
</dbReference>
<dbReference type="AlphaFoldDB" id="A0AAJ0CQM7"/>
<dbReference type="InterPro" id="IPR054464">
    <property type="entry name" value="ULD_fung"/>
</dbReference>
<feature type="domain" description="Nucleoside phosphorylase" evidence="1">
    <location>
        <begin position="13"/>
        <end position="128"/>
    </location>
</feature>
<feature type="domain" description="Ubiquitin-like" evidence="2">
    <location>
        <begin position="375"/>
        <end position="448"/>
    </location>
</feature>
<dbReference type="GO" id="GO:0009116">
    <property type="term" value="P:nucleoside metabolic process"/>
    <property type="evidence" value="ECO:0007669"/>
    <property type="project" value="InterPro"/>
</dbReference>
<dbReference type="Proteomes" id="UP001251528">
    <property type="component" value="Unassembled WGS sequence"/>
</dbReference>
<feature type="domain" description="Nucleoside phosphorylase" evidence="1">
    <location>
        <begin position="252"/>
        <end position="346"/>
    </location>
</feature>
<evidence type="ECO:0008006" key="5">
    <source>
        <dbReference type="Google" id="ProtNLM"/>
    </source>
</evidence>
<dbReference type="PANTHER" id="PTHR46082">
    <property type="entry name" value="ATP/GTP-BINDING PROTEIN-RELATED"/>
    <property type="match status" value="1"/>
</dbReference>
<gene>
    <name evidence="3" type="ORF">QQS21_004874</name>
</gene>
<dbReference type="GO" id="GO:0003824">
    <property type="term" value="F:catalytic activity"/>
    <property type="evidence" value="ECO:0007669"/>
    <property type="project" value="InterPro"/>
</dbReference>
<keyword evidence="4" id="KW-1185">Reference proteome</keyword>
<evidence type="ECO:0000313" key="3">
    <source>
        <dbReference type="EMBL" id="KAK2601556.1"/>
    </source>
</evidence>
<dbReference type="EMBL" id="JASWJB010000075">
    <property type="protein sequence ID" value="KAK2601556.1"/>
    <property type="molecule type" value="Genomic_DNA"/>
</dbReference>
<dbReference type="InterPro" id="IPR035994">
    <property type="entry name" value="Nucleoside_phosphorylase_sf"/>
</dbReference>
<organism evidence="3 4">
    <name type="scientific">Conoideocrella luteorostrata</name>
    <dbReference type="NCBI Taxonomy" id="1105319"/>
    <lineage>
        <taxon>Eukaryota</taxon>
        <taxon>Fungi</taxon>
        <taxon>Dikarya</taxon>
        <taxon>Ascomycota</taxon>
        <taxon>Pezizomycotina</taxon>
        <taxon>Sordariomycetes</taxon>
        <taxon>Hypocreomycetidae</taxon>
        <taxon>Hypocreales</taxon>
        <taxon>Clavicipitaceae</taxon>
        <taxon>Conoideocrella</taxon>
    </lineage>
</organism>
<dbReference type="PANTHER" id="PTHR46082:SF6">
    <property type="entry name" value="AAA+ ATPASE DOMAIN-CONTAINING PROTEIN-RELATED"/>
    <property type="match status" value="1"/>
</dbReference>
<accession>A0AAJ0CQM7</accession>
<comment type="caution">
    <text evidence="3">The sequence shown here is derived from an EMBL/GenBank/DDBJ whole genome shotgun (WGS) entry which is preliminary data.</text>
</comment>